<feature type="transmembrane region" description="Helical" evidence="1">
    <location>
        <begin position="59"/>
        <end position="82"/>
    </location>
</feature>
<gene>
    <name evidence="2" type="ORF">FF124_05440</name>
</gene>
<comment type="caution">
    <text evidence="2">The sequence shown here is derived from an EMBL/GenBank/DDBJ whole genome shotgun (WGS) entry which is preliminary data.</text>
</comment>
<accession>A0A5C4JTM0</accession>
<name>A0A5C4JTM0_9HYPH</name>
<keyword evidence="1" id="KW-0812">Transmembrane</keyword>
<organism evidence="2 3">
    <name type="scientific">Martelella lutilitoris</name>
    <dbReference type="NCBI Taxonomy" id="2583532"/>
    <lineage>
        <taxon>Bacteria</taxon>
        <taxon>Pseudomonadati</taxon>
        <taxon>Pseudomonadota</taxon>
        <taxon>Alphaproteobacteria</taxon>
        <taxon>Hyphomicrobiales</taxon>
        <taxon>Aurantimonadaceae</taxon>
        <taxon>Martelella</taxon>
    </lineage>
</organism>
<sequence length="138" mass="14866">MDRFISLAAAIMAIDGRMVVRSAKRNAVLVVVLLFLFMSAYVSGVIALAIYLAEIFGPLGAALTVAIASLTLAILVLAYAMLMNRAERRRYRAAKYATEEMLEGVLGVVPVMMKQKPISGLTAVAGLAFVLARAFQKK</sequence>
<proteinExistence type="predicted"/>
<evidence type="ECO:0000313" key="3">
    <source>
        <dbReference type="Proteomes" id="UP000307874"/>
    </source>
</evidence>
<keyword evidence="1" id="KW-1133">Transmembrane helix</keyword>
<dbReference type="AlphaFoldDB" id="A0A5C4JTM0"/>
<dbReference type="RefSeq" id="WP_138747488.1">
    <property type="nucleotide sequence ID" value="NZ_VCLB01000003.1"/>
</dbReference>
<evidence type="ECO:0000256" key="1">
    <source>
        <dbReference type="SAM" id="Phobius"/>
    </source>
</evidence>
<protein>
    <recommendedName>
        <fullName evidence="4">Phage holin family protein</fullName>
    </recommendedName>
</protein>
<dbReference type="OrthoDB" id="7916420at2"/>
<evidence type="ECO:0008006" key="4">
    <source>
        <dbReference type="Google" id="ProtNLM"/>
    </source>
</evidence>
<feature type="transmembrane region" description="Helical" evidence="1">
    <location>
        <begin position="118"/>
        <end position="135"/>
    </location>
</feature>
<dbReference type="Proteomes" id="UP000307874">
    <property type="component" value="Unassembled WGS sequence"/>
</dbReference>
<evidence type="ECO:0000313" key="2">
    <source>
        <dbReference type="EMBL" id="TNB48580.1"/>
    </source>
</evidence>
<keyword evidence="1" id="KW-0472">Membrane</keyword>
<reference evidence="2 3" key="2">
    <citation type="submission" date="2019-06" db="EMBL/GenBank/DDBJ databases">
        <title>Martelella lutilitoris sp. nov., isolated from a tidal mudflat.</title>
        <authorList>
            <person name="Kim Y.-J."/>
        </authorList>
    </citation>
    <scope>NUCLEOTIDE SEQUENCE [LARGE SCALE GENOMIC DNA]</scope>
    <source>
        <strain evidence="2 3">GH2-6</strain>
    </source>
</reference>
<feature type="transmembrane region" description="Helical" evidence="1">
    <location>
        <begin position="27"/>
        <end position="53"/>
    </location>
</feature>
<reference evidence="2 3" key="1">
    <citation type="submission" date="2019-05" db="EMBL/GenBank/DDBJ databases">
        <authorList>
            <person name="Lee S.D."/>
        </authorList>
    </citation>
    <scope>NUCLEOTIDE SEQUENCE [LARGE SCALE GENOMIC DNA]</scope>
    <source>
        <strain evidence="2 3">GH2-6</strain>
    </source>
</reference>
<keyword evidence="3" id="KW-1185">Reference proteome</keyword>
<dbReference type="EMBL" id="VCLB01000003">
    <property type="protein sequence ID" value="TNB48580.1"/>
    <property type="molecule type" value="Genomic_DNA"/>
</dbReference>